<dbReference type="CDD" id="cd10548">
    <property type="entry name" value="cupin_CDO"/>
    <property type="match status" value="1"/>
</dbReference>
<dbReference type="InterPro" id="IPR010300">
    <property type="entry name" value="CDO_1"/>
</dbReference>
<keyword evidence="4" id="KW-0560">Oxidoreductase</keyword>
<dbReference type="InterPro" id="IPR011051">
    <property type="entry name" value="RmlC_Cupin_sf"/>
</dbReference>
<evidence type="ECO:0000313" key="7">
    <source>
        <dbReference type="Proteomes" id="UP001501523"/>
    </source>
</evidence>
<evidence type="ECO:0000256" key="1">
    <source>
        <dbReference type="ARBA" id="ARBA00006622"/>
    </source>
</evidence>
<dbReference type="InterPro" id="IPR014710">
    <property type="entry name" value="RmlC-like_jellyroll"/>
</dbReference>
<evidence type="ECO:0008006" key="8">
    <source>
        <dbReference type="Google" id="ProtNLM"/>
    </source>
</evidence>
<dbReference type="Proteomes" id="UP001501523">
    <property type="component" value="Unassembled WGS sequence"/>
</dbReference>
<evidence type="ECO:0000256" key="5">
    <source>
        <dbReference type="ARBA" id="ARBA00023004"/>
    </source>
</evidence>
<evidence type="ECO:0000256" key="3">
    <source>
        <dbReference type="ARBA" id="ARBA00022964"/>
    </source>
</evidence>
<dbReference type="Gene3D" id="2.60.120.10">
    <property type="entry name" value="Jelly Rolls"/>
    <property type="match status" value="1"/>
</dbReference>
<dbReference type="RefSeq" id="WP_343787617.1">
    <property type="nucleotide sequence ID" value="NZ_BAAAEU010000004.1"/>
</dbReference>
<comment type="caution">
    <text evidence="6">The sequence shown here is derived from an EMBL/GenBank/DDBJ whole genome shotgun (WGS) entry which is preliminary data.</text>
</comment>
<dbReference type="EMBL" id="BAAAEU010000004">
    <property type="protein sequence ID" value="GAA0709022.1"/>
    <property type="molecule type" value="Genomic_DNA"/>
</dbReference>
<dbReference type="SUPFAM" id="SSF51182">
    <property type="entry name" value="RmlC-like cupins"/>
    <property type="match status" value="1"/>
</dbReference>
<reference evidence="6 7" key="1">
    <citation type="journal article" date="2019" name="Int. J. Syst. Evol. Microbiol.">
        <title>The Global Catalogue of Microorganisms (GCM) 10K type strain sequencing project: providing services to taxonomists for standard genome sequencing and annotation.</title>
        <authorList>
            <consortium name="The Broad Institute Genomics Platform"/>
            <consortium name="The Broad Institute Genome Sequencing Center for Infectious Disease"/>
            <person name="Wu L."/>
            <person name="Ma J."/>
        </authorList>
    </citation>
    <scope>NUCLEOTIDE SEQUENCE [LARGE SCALE GENOMIC DNA]</scope>
    <source>
        <strain evidence="6 7">JCM 15421</strain>
    </source>
</reference>
<keyword evidence="3" id="KW-0223">Dioxygenase</keyword>
<dbReference type="PANTHER" id="PTHR12918">
    <property type="entry name" value="CYSTEINE DIOXYGENASE"/>
    <property type="match status" value="1"/>
</dbReference>
<keyword evidence="2" id="KW-0479">Metal-binding</keyword>
<dbReference type="PANTHER" id="PTHR12918:SF1">
    <property type="entry name" value="CYSTEINE DIOXYGENASE TYPE 1"/>
    <property type="match status" value="1"/>
</dbReference>
<name>A0ABN1IDY8_9GAMM</name>
<accession>A0ABN1IDY8</accession>
<organism evidence="6 7">
    <name type="scientific">Dokdonella soli</name>
    <dbReference type="NCBI Taxonomy" id="529810"/>
    <lineage>
        <taxon>Bacteria</taxon>
        <taxon>Pseudomonadati</taxon>
        <taxon>Pseudomonadota</taxon>
        <taxon>Gammaproteobacteria</taxon>
        <taxon>Lysobacterales</taxon>
        <taxon>Rhodanobacteraceae</taxon>
        <taxon>Dokdonella</taxon>
    </lineage>
</organism>
<protein>
    <recommendedName>
        <fullName evidence="8">Cysteine dioxygenase</fullName>
    </recommendedName>
</protein>
<proteinExistence type="inferred from homology"/>
<dbReference type="Pfam" id="PF05995">
    <property type="entry name" value="CDO_I"/>
    <property type="match status" value="1"/>
</dbReference>
<sequence length="201" mass="22307">MLPIDLDVTRSVRAYMASCMNGPEFSLERVHGGLCDAVWYSPKDRRALRALCDQHPQEFTRWLYERERDGRYTGLIMVWPAGYSTPIHDHAGLWGIEMVLQGTLGVEDYELTTDERGEAQPRFVGTTLLEEGQSCAFRGTAGHAHRCTNLSARRAAVTLHVYGGLLETYCNFDPALGGRYVAAPTIARIDGSLGATRVRSA</sequence>
<gene>
    <name evidence="6" type="ORF">GCM10009105_09090</name>
</gene>
<keyword evidence="5" id="KW-0408">Iron</keyword>
<evidence type="ECO:0000313" key="6">
    <source>
        <dbReference type="EMBL" id="GAA0709022.1"/>
    </source>
</evidence>
<evidence type="ECO:0000256" key="2">
    <source>
        <dbReference type="ARBA" id="ARBA00022723"/>
    </source>
</evidence>
<keyword evidence="7" id="KW-1185">Reference proteome</keyword>
<comment type="similarity">
    <text evidence="1">Belongs to the cysteine dioxygenase family.</text>
</comment>
<evidence type="ECO:0000256" key="4">
    <source>
        <dbReference type="ARBA" id="ARBA00023002"/>
    </source>
</evidence>